<dbReference type="PROSITE" id="PS50162">
    <property type="entry name" value="RECA_2"/>
    <property type="match status" value="1"/>
</dbReference>
<dbReference type="EMBL" id="DS469627">
    <property type="protein sequence ID" value="EDO38351.1"/>
    <property type="molecule type" value="Genomic_DNA"/>
</dbReference>
<protein>
    <recommendedName>
        <fullName evidence="1">RecA family profile 1 domain-containing protein</fullName>
    </recommendedName>
</protein>
<dbReference type="GO" id="GO:0042148">
    <property type="term" value="P:DNA strand invasion"/>
    <property type="evidence" value="ECO:0000318"/>
    <property type="project" value="GO_Central"/>
</dbReference>
<dbReference type="InterPro" id="IPR020588">
    <property type="entry name" value="RecA_ATP-bd"/>
</dbReference>
<accession>A7SD26</accession>
<sequence length="264" mass="30313">KLFSRLGSKQSLDGLDKKLFVDIPDGIKAGDVVEFYGKEGCGKTEMLLHLAANCIMPRSWHELYLGGKGVSVIFIDTDYHFQILRLIAIMEYRTAESETLIKQCLTRLFIVRCNSSVELLATLLSMEQLIICKPEICVMMIDSLSAFYWVDRSSGGESLQDQQENIRKTTSVLSRFSRENHLVIFTTVHAIFGNNTKEMMRNQDYLCKAWQQSVKYRYMFTKQTEYDGKASQFCSVYVVQRTSPKTESKSNRFLIEEHGVVFIS</sequence>
<feature type="non-terminal residue" evidence="2">
    <location>
        <position position="1"/>
    </location>
</feature>
<evidence type="ECO:0000259" key="1">
    <source>
        <dbReference type="PROSITE" id="PS50162"/>
    </source>
</evidence>
<dbReference type="PhylomeDB" id="A7SD26"/>
<dbReference type="GO" id="GO:0005813">
    <property type="term" value="C:centrosome"/>
    <property type="evidence" value="ECO:0000318"/>
    <property type="project" value="GO_Central"/>
</dbReference>
<dbReference type="GO" id="GO:0140664">
    <property type="term" value="F:ATP-dependent DNA damage sensor activity"/>
    <property type="evidence" value="ECO:0007669"/>
    <property type="project" value="InterPro"/>
</dbReference>
<dbReference type="InParanoid" id="A7SD26"/>
<dbReference type="eggNOG" id="KOG2859">
    <property type="taxonomic scope" value="Eukaryota"/>
</dbReference>
<dbReference type="InterPro" id="IPR013632">
    <property type="entry name" value="Rad51_C"/>
</dbReference>
<keyword evidence="3" id="KW-1185">Reference proteome</keyword>
<dbReference type="GO" id="GO:0003677">
    <property type="term" value="F:DNA binding"/>
    <property type="evidence" value="ECO:0007669"/>
    <property type="project" value="InterPro"/>
</dbReference>
<organism evidence="2 3">
    <name type="scientific">Nematostella vectensis</name>
    <name type="common">Starlet sea anemone</name>
    <dbReference type="NCBI Taxonomy" id="45351"/>
    <lineage>
        <taxon>Eukaryota</taxon>
        <taxon>Metazoa</taxon>
        <taxon>Cnidaria</taxon>
        <taxon>Anthozoa</taxon>
        <taxon>Hexacorallia</taxon>
        <taxon>Actiniaria</taxon>
        <taxon>Edwardsiidae</taxon>
        <taxon>Nematostella</taxon>
    </lineage>
</organism>
<dbReference type="SUPFAM" id="SSF52540">
    <property type="entry name" value="P-loop containing nucleoside triphosphate hydrolases"/>
    <property type="match status" value="1"/>
</dbReference>
<dbReference type="PANTHER" id="PTHR46644:SF2">
    <property type="entry name" value="DNA REPAIR PROTEIN XRCC2"/>
    <property type="match status" value="1"/>
</dbReference>
<name>A7SD26_NEMVE</name>
<dbReference type="Gene3D" id="3.40.50.300">
    <property type="entry name" value="P-loop containing nucleotide triphosphate hydrolases"/>
    <property type="match status" value="1"/>
</dbReference>
<evidence type="ECO:0000313" key="2">
    <source>
        <dbReference type="EMBL" id="EDO38351.1"/>
    </source>
</evidence>
<dbReference type="GO" id="GO:0033063">
    <property type="term" value="C:Rad51B-Rad51C-Rad51D-XRCC2 complex"/>
    <property type="evidence" value="ECO:0000318"/>
    <property type="project" value="GO_Central"/>
</dbReference>
<feature type="domain" description="RecA family profile 1" evidence="1">
    <location>
        <begin position="4"/>
        <end position="196"/>
    </location>
</feature>
<proteinExistence type="predicted"/>
<dbReference type="STRING" id="45351.A7SD26"/>
<dbReference type="GO" id="GO:0000724">
    <property type="term" value="P:double-strand break repair via homologous recombination"/>
    <property type="evidence" value="ECO:0000318"/>
    <property type="project" value="GO_Central"/>
</dbReference>
<dbReference type="Proteomes" id="UP000001593">
    <property type="component" value="Unassembled WGS sequence"/>
</dbReference>
<dbReference type="InterPro" id="IPR030547">
    <property type="entry name" value="XRCC2"/>
</dbReference>
<dbReference type="Pfam" id="PF08423">
    <property type="entry name" value="Rad51"/>
    <property type="match status" value="1"/>
</dbReference>
<dbReference type="GO" id="GO:0005524">
    <property type="term" value="F:ATP binding"/>
    <property type="evidence" value="ECO:0007669"/>
    <property type="project" value="InterPro"/>
</dbReference>
<dbReference type="HOGENOM" id="CLU_059815_1_0_1"/>
<dbReference type="InterPro" id="IPR027417">
    <property type="entry name" value="P-loop_NTPase"/>
</dbReference>
<reference evidence="2 3" key="1">
    <citation type="journal article" date="2007" name="Science">
        <title>Sea anemone genome reveals ancestral eumetazoan gene repertoire and genomic organization.</title>
        <authorList>
            <person name="Putnam N.H."/>
            <person name="Srivastava M."/>
            <person name="Hellsten U."/>
            <person name="Dirks B."/>
            <person name="Chapman J."/>
            <person name="Salamov A."/>
            <person name="Terry A."/>
            <person name="Shapiro H."/>
            <person name="Lindquist E."/>
            <person name="Kapitonov V.V."/>
            <person name="Jurka J."/>
            <person name="Genikhovich G."/>
            <person name="Grigoriev I.V."/>
            <person name="Lucas S.M."/>
            <person name="Steele R.E."/>
            <person name="Finnerty J.R."/>
            <person name="Technau U."/>
            <person name="Martindale M.Q."/>
            <person name="Rokhsar D.S."/>
        </authorList>
    </citation>
    <scope>NUCLEOTIDE SEQUENCE [LARGE SCALE GENOMIC DNA]</scope>
    <source>
        <strain evidence="3">CH2 X CH6</strain>
    </source>
</reference>
<dbReference type="OMA" id="THRIFFS"/>
<dbReference type="PANTHER" id="PTHR46644">
    <property type="entry name" value="DNA REPAIR PROTEIN XRCC2"/>
    <property type="match status" value="1"/>
</dbReference>
<dbReference type="GO" id="GO:0005657">
    <property type="term" value="C:replication fork"/>
    <property type="evidence" value="ECO:0000318"/>
    <property type="project" value="GO_Central"/>
</dbReference>
<dbReference type="CDD" id="cd19490">
    <property type="entry name" value="XRCC2"/>
    <property type="match status" value="1"/>
</dbReference>
<evidence type="ECO:0000313" key="3">
    <source>
        <dbReference type="Proteomes" id="UP000001593"/>
    </source>
</evidence>
<dbReference type="AlphaFoldDB" id="A7SD26"/>
<gene>
    <name evidence="2" type="ORF">NEMVEDRAFT_v1g113922</name>
</gene>